<dbReference type="InterPro" id="IPR027417">
    <property type="entry name" value="P-loop_NTPase"/>
</dbReference>
<dbReference type="GO" id="GO:0006270">
    <property type="term" value="P:DNA replication initiation"/>
    <property type="evidence" value="ECO:0007669"/>
    <property type="project" value="TreeGrafter"/>
</dbReference>
<evidence type="ECO:0000313" key="6">
    <source>
        <dbReference type="Proteomes" id="UP000230084"/>
    </source>
</evidence>
<dbReference type="PANTHER" id="PTHR30580:SF1">
    <property type="entry name" value="COMF OPERON PROTEIN 1"/>
    <property type="match status" value="1"/>
</dbReference>
<dbReference type="GO" id="GO:0006302">
    <property type="term" value="P:double-strand break repair"/>
    <property type="evidence" value="ECO:0007669"/>
    <property type="project" value="TreeGrafter"/>
</dbReference>
<dbReference type="Proteomes" id="UP000230084">
    <property type="component" value="Unassembled WGS sequence"/>
</dbReference>
<evidence type="ECO:0000256" key="2">
    <source>
        <dbReference type="ARBA" id="ARBA00022840"/>
    </source>
</evidence>
<keyword evidence="3" id="KW-0238">DNA-binding</keyword>
<evidence type="ECO:0000256" key="1">
    <source>
        <dbReference type="ARBA" id="ARBA00022741"/>
    </source>
</evidence>
<reference evidence="5 6" key="1">
    <citation type="submission" date="2017-09" db="EMBL/GenBank/DDBJ databases">
        <title>Depth-based differentiation of microbial function through sediment-hosted aquifers and enrichment of novel symbionts in the deep terrestrial subsurface.</title>
        <authorList>
            <person name="Probst A.J."/>
            <person name="Ladd B."/>
            <person name="Jarett J.K."/>
            <person name="Geller-Mcgrath D.E."/>
            <person name="Sieber C.M."/>
            <person name="Emerson J.B."/>
            <person name="Anantharaman K."/>
            <person name="Thomas B.C."/>
            <person name="Malmstrom R."/>
            <person name="Stieglmeier M."/>
            <person name="Klingl A."/>
            <person name="Woyke T."/>
            <person name="Ryan C.M."/>
            <person name="Banfield J.F."/>
        </authorList>
    </citation>
    <scope>NUCLEOTIDE SEQUENCE [LARGE SCALE GENOMIC DNA]</scope>
    <source>
        <strain evidence="5">CG10_big_fil_rev_8_21_14_0_10_50_16</strain>
    </source>
</reference>
<sequence length="535" mass="60236">MYCKVAPIRRFPRSVEPYDYQIPEDLTVDVGSFVEVPLRNTPVIGIVTAIMDVSEFSRVAFLTKILSIPALSTEDVHFYQRLAVRTYQSLSSILFAAIPLPPKRFIHKSRPVIERGSFGITPQEALTLKTCLTTVTESHHSCLCLPNDRVGLGLVLALLKTTTDPLFVLVPDVHMAEAVLRVGTIVTEDCKLFLAKQSKTEAYESWCALREGTCRLIISTRSGALVPPHASTRIVMLGSGEDDFAQWDQNPHYDARWCLATRRDTHSNATVEIDVFPRVEDGDVTLDVWKTPDVQIVDMQTGARLSDHYLLSIEALTLIRTTDTTNAPLVIFYNRLQRADNDAYVGVEALAQLVRKEFPDKFVHVVNAQTNIPANGIVIVTRTLLFQWDYLEPHMAGLIVLRPEHNLIYRGFRSLEQATRELRRLVSFAASAHAPCLIQAREPHVVEEMLGPTTVIRSEELHMRKTLHYPPFGDFHVVRAKDQGSRELIESYRVQHAGAGSGQELVLRTEPNGYIPEWLTWPPSCDMFVSPDSME</sequence>
<dbReference type="GO" id="GO:0043138">
    <property type="term" value="F:3'-5' DNA helicase activity"/>
    <property type="evidence" value="ECO:0007669"/>
    <property type="project" value="TreeGrafter"/>
</dbReference>
<dbReference type="PANTHER" id="PTHR30580">
    <property type="entry name" value="PRIMOSOMAL PROTEIN N"/>
    <property type="match status" value="1"/>
</dbReference>
<evidence type="ECO:0000259" key="4">
    <source>
        <dbReference type="Pfam" id="PF17764"/>
    </source>
</evidence>
<name>A0A2H0RND6_9BACT</name>
<evidence type="ECO:0000313" key="5">
    <source>
        <dbReference type="EMBL" id="PIR47946.1"/>
    </source>
</evidence>
<dbReference type="InterPro" id="IPR041222">
    <property type="entry name" value="PriA_3primeBD"/>
</dbReference>
<feature type="domain" description="Primosomal protein N' 3' DNA-binding" evidence="4">
    <location>
        <begin position="16"/>
        <end position="99"/>
    </location>
</feature>
<organism evidence="5 6">
    <name type="scientific">Candidatus Uhrbacteria bacterium CG10_big_fil_rev_8_21_14_0_10_50_16</name>
    <dbReference type="NCBI Taxonomy" id="1975039"/>
    <lineage>
        <taxon>Bacteria</taxon>
        <taxon>Candidatus Uhriibacteriota</taxon>
    </lineage>
</organism>
<dbReference type="Pfam" id="PF17764">
    <property type="entry name" value="PriA_3primeBD"/>
    <property type="match status" value="1"/>
</dbReference>
<dbReference type="Gene3D" id="3.40.50.300">
    <property type="entry name" value="P-loop containing nucleotide triphosphate hydrolases"/>
    <property type="match status" value="1"/>
</dbReference>
<dbReference type="EMBL" id="PCYM01000001">
    <property type="protein sequence ID" value="PIR47946.1"/>
    <property type="molecule type" value="Genomic_DNA"/>
</dbReference>
<comment type="caution">
    <text evidence="5">The sequence shown here is derived from an EMBL/GenBank/DDBJ whole genome shotgun (WGS) entry which is preliminary data.</text>
</comment>
<dbReference type="Gene3D" id="3.40.1440.60">
    <property type="entry name" value="PriA, 3(prime) DNA-binding domain"/>
    <property type="match status" value="1"/>
</dbReference>
<protein>
    <recommendedName>
        <fullName evidence="4">Primosomal protein N' 3' DNA-binding domain-containing protein</fullName>
    </recommendedName>
</protein>
<accession>A0A2H0RND6</accession>
<proteinExistence type="predicted"/>
<keyword evidence="1" id="KW-0547">Nucleotide-binding</keyword>
<dbReference type="GO" id="GO:0006310">
    <property type="term" value="P:DNA recombination"/>
    <property type="evidence" value="ECO:0007669"/>
    <property type="project" value="TreeGrafter"/>
</dbReference>
<dbReference type="AlphaFoldDB" id="A0A2H0RND6"/>
<dbReference type="GO" id="GO:0005524">
    <property type="term" value="F:ATP binding"/>
    <property type="evidence" value="ECO:0007669"/>
    <property type="project" value="UniProtKB-KW"/>
</dbReference>
<keyword evidence="2" id="KW-0067">ATP-binding</keyword>
<dbReference type="InterPro" id="IPR042115">
    <property type="entry name" value="PriA_3primeBD_sf"/>
</dbReference>
<evidence type="ECO:0000256" key="3">
    <source>
        <dbReference type="ARBA" id="ARBA00023125"/>
    </source>
</evidence>
<gene>
    <name evidence="5" type="ORF">COV06_00910</name>
</gene>
<dbReference type="GO" id="GO:0003677">
    <property type="term" value="F:DNA binding"/>
    <property type="evidence" value="ECO:0007669"/>
    <property type="project" value="UniProtKB-KW"/>
</dbReference>